<dbReference type="AlphaFoldDB" id="A0A8H6NEX1"/>
<accession>A0A8H6NEX1</accession>
<evidence type="ECO:0000256" key="1">
    <source>
        <dbReference type="SAM" id="Phobius"/>
    </source>
</evidence>
<keyword evidence="1" id="KW-0812">Transmembrane</keyword>
<keyword evidence="1" id="KW-1133">Transmembrane helix</keyword>
<feature type="transmembrane region" description="Helical" evidence="1">
    <location>
        <begin position="70"/>
        <end position="92"/>
    </location>
</feature>
<keyword evidence="3" id="KW-1185">Reference proteome</keyword>
<dbReference type="PANTHER" id="PTHR35394">
    <property type="entry name" value="DUF3176 DOMAIN-CONTAINING PROTEIN"/>
    <property type="match status" value="1"/>
</dbReference>
<reference evidence="2" key="1">
    <citation type="journal article" date="2020" name="Phytopathology">
        <title>Genome Sequence Resources of Colletotrichum truncatum, C. plurivorum, C. musicola, and C. sojae: Four Species Pathogenic to Soybean (Glycine max).</title>
        <authorList>
            <person name="Rogerio F."/>
            <person name="Boufleur T.R."/>
            <person name="Ciampi-Guillardi M."/>
            <person name="Sukno S.A."/>
            <person name="Thon M.R."/>
            <person name="Massola Junior N.S."/>
            <person name="Baroncelli R."/>
        </authorList>
    </citation>
    <scope>NUCLEOTIDE SEQUENCE</scope>
    <source>
        <strain evidence="2">LFN00145</strain>
    </source>
</reference>
<organism evidence="2 3">
    <name type="scientific">Colletotrichum plurivorum</name>
    <dbReference type="NCBI Taxonomy" id="2175906"/>
    <lineage>
        <taxon>Eukaryota</taxon>
        <taxon>Fungi</taxon>
        <taxon>Dikarya</taxon>
        <taxon>Ascomycota</taxon>
        <taxon>Pezizomycotina</taxon>
        <taxon>Sordariomycetes</taxon>
        <taxon>Hypocreomycetidae</taxon>
        <taxon>Glomerellales</taxon>
        <taxon>Glomerellaceae</taxon>
        <taxon>Colletotrichum</taxon>
        <taxon>Colletotrichum orchidearum species complex</taxon>
    </lineage>
</organism>
<evidence type="ECO:0000313" key="3">
    <source>
        <dbReference type="Proteomes" id="UP000654918"/>
    </source>
</evidence>
<dbReference type="EMBL" id="WIGO01000088">
    <property type="protein sequence ID" value="KAF6830869.1"/>
    <property type="molecule type" value="Genomic_DNA"/>
</dbReference>
<protein>
    <submittedName>
        <fullName evidence="2">Uncharacterized protein</fullName>
    </submittedName>
</protein>
<keyword evidence="1" id="KW-0472">Membrane</keyword>
<proteinExistence type="predicted"/>
<dbReference type="PANTHER" id="PTHR35394:SF5">
    <property type="entry name" value="DUF3176 DOMAIN-CONTAINING PROTEIN"/>
    <property type="match status" value="1"/>
</dbReference>
<evidence type="ECO:0000313" key="2">
    <source>
        <dbReference type="EMBL" id="KAF6830869.1"/>
    </source>
</evidence>
<gene>
    <name evidence="2" type="ORF">CPLU01_07058</name>
</gene>
<name>A0A8H6NEX1_9PEZI</name>
<dbReference type="Proteomes" id="UP000654918">
    <property type="component" value="Unassembled WGS sequence"/>
</dbReference>
<comment type="caution">
    <text evidence="2">The sequence shown here is derived from an EMBL/GenBank/DDBJ whole genome shotgun (WGS) entry which is preliminary data.</text>
</comment>
<sequence length="175" mass="19997">MVIDCDDRWWLDALHRSGNATFESISAAIDSMITSLTNHMRIRGENWEGTSSGFVTGSVMQTAICVQVDWFWLAYPAALLCITTILLAIACVQSYQSRERQPVWKSAILPLLFYDVETEQRRKYAQQQDRGDSVPLLQLKKSWRSWPVARFETRVGDVGFAVEDEDEKEVSSAER</sequence>